<dbReference type="OrthoDB" id="687506at2759"/>
<sequence length="179" mass="19997">MDPPDLIPPRHFCPPIVDEKGGCDPNDWRNFGCRHGRVLLYSLKEKEIVVWDPPTGDHRRVADPPELDNGERTIWNGAVLCAAASDHSHVHGGFCSCPFKVAVVVVTRSNDTQFTKLWKTNMISNNHPYASVDDSGLYAEMDKEELIEGVDTMLKVAESLLAARRRTEGGAKQLTDEER</sequence>
<evidence type="ECO:0000313" key="2">
    <source>
        <dbReference type="Proteomes" id="UP000604825"/>
    </source>
</evidence>
<proteinExistence type="predicted"/>
<dbReference type="EMBL" id="CAJGYO010000013">
    <property type="protein sequence ID" value="CAD6265585.1"/>
    <property type="molecule type" value="Genomic_DNA"/>
</dbReference>
<protein>
    <submittedName>
        <fullName evidence="1">Uncharacterized protein</fullName>
    </submittedName>
</protein>
<reference evidence="1" key="1">
    <citation type="submission" date="2020-10" db="EMBL/GenBank/DDBJ databases">
        <authorList>
            <person name="Han B."/>
            <person name="Lu T."/>
            <person name="Zhao Q."/>
            <person name="Huang X."/>
            <person name="Zhao Y."/>
        </authorList>
    </citation>
    <scope>NUCLEOTIDE SEQUENCE</scope>
</reference>
<dbReference type="PANTHER" id="PTHR33186">
    <property type="entry name" value="OS10G0136150 PROTEIN-RELATED"/>
    <property type="match status" value="1"/>
</dbReference>
<name>A0A811R667_9POAL</name>
<organism evidence="1 2">
    <name type="scientific">Miscanthus lutarioriparius</name>
    <dbReference type="NCBI Taxonomy" id="422564"/>
    <lineage>
        <taxon>Eukaryota</taxon>
        <taxon>Viridiplantae</taxon>
        <taxon>Streptophyta</taxon>
        <taxon>Embryophyta</taxon>
        <taxon>Tracheophyta</taxon>
        <taxon>Spermatophyta</taxon>
        <taxon>Magnoliopsida</taxon>
        <taxon>Liliopsida</taxon>
        <taxon>Poales</taxon>
        <taxon>Poaceae</taxon>
        <taxon>PACMAD clade</taxon>
        <taxon>Panicoideae</taxon>
        <taxon>Andropogonodae</taxon>
        <taxon>Andropogoneae</taxon>
        <taxon>Saccharinae</taxon>
        <taxon>Miscanthus</taxon>
    </lineage>
</organism>
<dbReference type="PANTHER" id="PTHR33186:SF18">
    <property type="entry name" value="OS10G0136150 PROTEIN"/>
    <property type="match status" value="1"/>
</dbReference>
<dbReference type="Proteomes" id="UP000604825">
    <property type="component" value="Unassembled WGS sequence"/>
</dbReference>
<dbReference type="AlphaFoldDB" id="A0A811R667"/>
<keyword evidence="2" id="KW-1185">Reference proteome</keyword>
<accession>A0A811R667</accession>
<evidence type="ECO:0000313" key="1">
    <source>
        <dbReference type="EMBL" id="CAD6265585.1"/>
    </source>
</evidence>
<gene>
    <name evidence="1" type="ORF">NCGR_LOCUS48890</name>
</gene>
<comment type="caution">
    <text evidence="1">The sequence shown here is derived from an EMBL/GenBank/DDBJ whole genome shotgun (WGS) entry which is preliminary data.</text>
</comment>